<sequence>MLKLFLRYGLLLLLLVGLARPQARASHLVGGEMTYRYLGASGNSANPFRYRVTVLIYVNARTTQPNQSSVPLGRPFITVNFFNKSQNGALIRSVNINQLSNPLIVPPGCGTNSAVQIRLCRYEADVDLPVSFDGYYATYTDGTRNAGITNLRNPSDSQQQTIYMEMAPPLLPNSSPTFSDTAVAIVCQGDTSLFLNNAVDPDGDRLIYSFSTPYDRLANPSQFTPPPIAVTYANGFSPTAPFGTGPGNFASLNASTGLARYAVATPGNYVVSVEVKEYRTINGREILVGSTRREIQLVTQTCPPNNTPQFTAATLAQRVFTVEEGQTLSFNVAANDPDNNGITMRANSVLLDGAGGFNATFAGQAGTVLTGANTGSVTISGASGLSGQFRFTPRCGEARATPYDVVLTANDIVNCNSKTAAEVFQIFVTRTPAPVALLGDSIICDAAQVRTYTATGPAPAGGYTWRVTGGTIQGPANGPSIQVQWNTVGAGRVTVRSLSAFGCQSDSATRAVNLRPTINLGVTASSANICLGQSTTLTATGGTTYTFTGGGQPPFIGATYTVSPTQTTTYTVTSGDGTCTTTRTITINVNAVAQVNAGPPTLTVCSGEPTQLGTPALTGYTYQWSPATGLSSATAAQPTLTLTTGTTPTTVRYILLATTQQGCQARDTIVVTVNPAAVARAGADKVICSGESTQIGDAASAVAGSTYQWSPATGLSNATILNPTVTLPNPSTTTPLTQQYILTVRTTAGCVKTDTVRVTVNPLPSARAGATDPTVCSGEPTQLGAAAITGYTYQWSPATGLSSTTVAQPTATLTNTGSTTISQQYIVRVINTSFPACAQTDTVVVNVKPAADARAGATDPVICSGASTQIGATALAGYTYQWSPATGLSSATSAQPTVTLTNPSTTAPLTQQYILTVLNSFGCQDRDTVLVTVNPAVVANAGTPTRTVCSGEAITLGSAALTGYTYQWSPATGLSSATAAQPVFMQTLPAGSAPQTTVYTLTATSREGCTATSQVSVTLNPAVDARAGADVDICSGKSAQLGAAPLTGYTYQWSPATGLSSTTVAQPTVTGTTGATATTVRYILTARTSQGCSRNDTVFVRINPRPENDSIQGSASVCPTVQGVAYSIRNPRSTAYQWIVNGGTIASGQGTAAITVNWGAASSSANVRAYRVNPTTGCSSDTVTFPVRINQILITPRPTGPARVCQADGPYTYQTQLTAGSSYGWQIIGGTQVSTNQASVVINWTRPGLGKIVVTESSNPAGGRCLGTSDTLYVTVLPSPVAQTISGPNRLCAGNAATFSLPSTAGSTYRWALGTTVLASTGNAVTLPAASLPVGTYTLTATETNAQSCAGPVATRTFTVDPLPAAPTVTGPRAICPEGLTGITYSVGTPSSTSTYQWTVVGGTITAGQGTGSVTVSFAAAATTRSVAVTETSQFGCAGPATTITLPLDNATVALRTASVSLTDDRRITLALNVADRTNNTNQVRIMRRNAGSTAAFVQVGTVANSAATYDDATVDADATAYEYRLDLLNSCGTTLGSTNHTTVRLQTTADEQTGKVMLNWNAYQGFTVGSYEVWRTLDGGTATKVATVPAGTLSTELTVGREGFDQVFRIKVLGTGATPAEAWSNDSRTAFENPLAFYNIITPNGDGLNDVFTIKNVELYPGNRIAIFNRWGREVYRTTNYRNTWNGEAQPTGTYYFLFTEASGKVTKGWFEITR</sequence>
<feature type="chain" id="PRO_5018534641" evidence="1">
    <location>
        <begin position="26"/>
        <end position="1716"/>
    </location>
</feature>
<evidence type="ECO:0000313" key="3">
    <source>
        <dbReference type="EMBL" id="RTQ48164.1"/>
    </source>
</evidence>
<feature type="domain" description="PKD-like" evidence="2">
    <location>
        <begin position="1366"/>
        <end position="1437"/>
    </location>
</feature>
<organism evidence="3 4">
    <name type="scientific">Hymenobacter gummosus</name>
    <dbReference type="NCBI Taxonomy" id="1776032"/>
    <lineage>
        <taxon>Bacteria</taxon>
        <taxon>Pseudomonadati</taxon>
        <taxon>Bacteroidota</taxon>
        <taxon>Cytophagia</taxon>
        <taxon>Cytophagales</taxon>
        <taxon>Hymenobacteraceae</taxon>
        <taxon>Hymenobacter</taxon>
    </lineage>
</organism>
<dbReference type="Proteomes" id="UP000282184">
    <property type="component" value="Unassembled WGS sequence"/>
</dbReference>
<dbReference type="OrthoDB" id="898151at2"/>
<name>A0A3S0JFM4_9BACT</name>
<dbReference type="RefSeq" id="WP_126694405.1">
    <property type="nucleotide sequence ID" value="NZ_RXOF01000010.1"/>
</dbReference>
<feature type="domain" description="PKD-like" evidence="2">
    <location>
        <begin position="1108"/>
        <end position="1182"/>
    </location>
</feature>
<dbReference type="Pfam" id="PF13585">
    <property type="entry name" value="CHU_C"/>
    <property type="match status" value="1"/>
</dbReference>
<keyword evidence="4" id="KW-1185">Reference proteome</keyword>
<dbReference type="InterPro" id="IPR026341">
    <property type="entry name" value="T9SS_type_B"/>
</dbReference>
<feature type="signal peptide" evidence="1">
    <location>
        <begin position="1"/>
        <end position="25"/>
    </location>
</feature>
<accession>A0A3S0JFM4</accession>
<protein>
    <submittedName>
        <fullName evidence="3">Gliding motility-associated C-terminal domain-containing protein</fullName>
    </submittedName>
</protein>
<evidence type="ECO:0000256" key="1">
    <source>
        <dbReference type="SAM" id="SignalP"/>
    </source>
</evidence>
<comment type="caution">
    <text evidence="3">The sequence shown here is derived from an EMBL/GenBank/DDBJ whole genome shotgun (WGS) entry which is preliminary data.</text>
</comment>
<gene>
    <name evidence="3" type="ORF">EJV47_17180</name>
</gene>
<keyword evidence="1" id="KW-0732">Signal</keyword>
<dbReference type="NCBIfam" id="TIGR04131">
    <property type="entry name" value="Bac_Flav_CTERM"/>
    <property type="match status" value="1"/>
</dbReference>
<dbReference type="InterPro" id="IPR013783">
    <property type="entry name" value="Ig-like_fold"/>
</dbReference>
<dbReference type="EMBL" id="RXOF01000010">
    <property type="protein sequence ID" value="RTQ48164.1"/>
    <property type="molecule type" value="Genomic_DNA"/>
</dbReference>
<reference evidence="3 4" key="1">
    <citation type="submission" date="2018-12" db="EMBL/GenBank/DDBJ databases">
        <title>Hymenobacter gummosus sp. nov., isolated from a spring.</title>
        <authorList>
            <person name="Nie L."/>
        </authorList>
    </citation>
    <scope>NUCLEOTIDE SEQUENCE [LARGE SCALE GENOMIC DNA]</scope>
    <source>
        <strain evidence="3 4">KCTC 52166</strain>
    </source>
</reference>
<evidence type="ECO:0000313" key="4">
    <source>
        <dbReference type="Proteomes" id="UP000282184"/>
    </source>
</evidence>
<dbReference type="Gene3D" id="2.60.40.10">
    <property type="entry name" value="Immunoglobulins"/>
    <property type="match status" value="1"/>
</dbReference>
<feature type="domain" description="PKD-like" evidence="2">
    <location>
        <begin position="433"/>
        <end position="507"/>
    </location>
</feature>
<proteinExistence type="predicted"/>
<dbReference type="Pfam" id="PF19408">
    <property type="entry name" value="PKD_6"/>
    <property type="match status" value="3"/>
</dbReference>
<dbReference type="InterPro" id="IPR045829">
    <property type="entry name" value="PKD_6"/>
</dbReference>
<evidence type="ECO:0000259" key="2">
    <source>
        <dbReference type="Pfam" id="PF19408"/>
    </source>
</evidence>